<dbReference type="RefSeq" id="WP_120039369.1">
    <property type="nucleotide sequence ID" value="NZ_QZFU01000016.1"/>
</dbReference>
<dbReference type="InterPro" id="IPR012296">
    <property type="entry name" value="Nuclease_put_TT1808"/>
</dbReference>
<evidence type="ECO:0000259" key="1">
    <source>
        <dbReference type="Pfam" id="PF05685"/>
    </source>
</evidence>
<dbReference type="InterPro" id="IPR011335">
    <property type="entry name" value="Restrct_endonuc-II-like"/>
</dbReference>
<comment type="caution">
    <text evidence="2">The sequence shown here is derived from an EMBL/GenBank/DDBJ whole genome shotgun (WGS) entry which is preliminary data.</text>
</comment>
<reference evidence="2 3" key="1">
    <citation type="submission" date="2018-09" db="EMBL/GenBank/DDBJ databases">
        <title>YIM PH21274 draft genome.</title>
        <authorList>
            <person name="Miao C."/>
        </authorList>
    </citation>
    <scope>NUCLEOTIDE SEQUENCE [LARGE SCALE GENOMIC DNA]</scope>
    <source>
        <strain evidence="2 3">YIM PH 21724</strain>
    </source>
</reference>
<dbReference type="PANTHER" id="PTHR35400:SF3">
    <property type="entry name" value="SLL1072 PROTEIN"/>
    <property type="match status" value="1"/>
</dbReference>
<dbReference type="GO" id="GO:0004519">
    <property type="term" value="F:endonuclease activity"/>
    <property type="evidence" value="ECO:0007669"/>
    <property type="project" value="UniProtKB-KW"/>
</dbReference>
<keyword evidence="3" id="KW-1185">Reference proteome</keyword>
<dbReference type="AlphaFoldDB" id="A0A3A4KPB3"/>
<sequence length="192" mass="21016">MAIPIPRTDRWTSKHLDEMPENGLRYEVLHGQLVVTPAPSPRHQVMVHTLGRALVEALPDEYELGVGIGVLIGEDEPIPDLIVTSSAIDPDDSGVPAEQVVLAVEVVVEATAVTDRMIKPVVYAEAGVPYFWRCEIHPFKQSLPGELPPVLFTYVLGPEGSYELTHRISVGETATVCTPFEFTLDPAILIPM</sequence>
<dbReference type="OrthoDB" id="9799703at2"/>
<organism evidence="2 3">
    <name type="scientific">Nocardia panacis</name>
    <dbReference type="NCBI Taxonomy" id="2340916"/>
    <lineage>
        <taxon>Bacteria</taxon>
        <taxon>Bacillati</taxon>
        <taxon>Actinomycetota</taxon>
        <taxon>Actinomycetes</taxon>
        <taxon>Mycobacteriales</taxon>
        <taxon>Nocardiaceae</taxon>
        <taxon>Nocardia</taxon>
    </lineage>
</organism>
<keyword evidence="2" id="KW-0540">Nuclease</keyword>
<accession>A0A3A4KPB3</accession>
<name>A0A3A4KPB3_9NOCA</name>
<dbReference type="SUPFAM" id="SSF52980">
    <property type="entry name" value="Restriction endonuclease-like"/>
    <property type="match status" value="1"/>
</dbReference>
<gene>
    <name evidence="2" type="ORF">D5S18_08980</name>
</gene>
<dbReference type="Pfam" id="PF05685">
    <property type="entry name" value="Uma2"/>
    <property type="match status" value="1"/>
</dbReference>
<dbReference type="Gene3D" id="3.90.1570.10">
    <property type="entry name" value="tt1808, chain A"/>
    <property type="match status" value="1"/>
</dbReference>
<protein>
    <submittedName>
        <fullName evidence="2">Uma2 family endonuclease</fullName>
    </submittedName>
</protein>
<feature type="domain" description="Putative restriction endonuclease" evidence="1">
    <location>
        <begin position="16"/>
        <end position="135"/>
    </location>
</feature>
<dbReference type="InterPro" id="IPR008538">
    <property type="entry name" value="Uma2"/>
</dbReference>
<keyword evidence="2" id="KW-0255">Endonuclease</keyword>
<proteinExistence type="predicted"/>
<keyword evidence="2" id="KW-0378">Hydrolase</keyword>
<evidence type="ECO:0000313" key="3">
    <source>
        <dbReference type="Proteomes" id="UP000266677"/>
    </source>
</evidence>
<evidence type="ECO:0000313" key="2">
    <source>
        <dbReference type="EMBL" id="RJO76442.1"/>
    </source>
</evidence>
<dbReference type="PANTHER" id="PTHR35400">
    <property type="entry name" value="SLR1083 PROTEIN"/>
    <property type="match status" value="1"/>
</dbReference>
<dbReference type="EMBL" id="QZFU01000016">
    <property type="protein sequence ID" value="RJO76442.1"/>
    <property type="molecule type" value="Genomic_DNA"/>
</dbReference>
<dbReference type="Proteomes" id="UP000266677">
    <property type="component" value="Unassembled WGS sequence"/>
</dbReference>